<dbReference type="GO" id="GO:0005524">
    <property type="term" value="F:ATP binding"/>
    <property type="evidence" value="ECO:0007669"/>
    <property type="project" value="InterPro"/>
</dbReference>
<dbReference type="SUPFAM" id="SSF55186">
    <property type="entry name" value="ThrRS/AlaRS common domain"/>
    <property type="match status" value="1"/>
</dbReference>
<dbReference type="InterPro" id="IPR009000">
    <property type="entry name" value="Transl_B-barrel_sf"/>
</dbReference>
<name>A0A1J5TML5_9ARCH</name>
<dbReference type="GO" id="GO:0002161">
    <property type="term" value="F:aminoacyl-tRNA deacylase activity"/>
    <property type="evidence" value="ECO:0007669"/>
    <property type="project" value="UniProtKB-ARBA"/>
</dbReference>
<accession>A0A1J5TML5</accession>
<dbReference type="SMART" id="SM00863">
    <property type="entry name" value="tRNA_SAD"/>
    <property type="match status" value="1"/>
</dbReference>
<dbReference type="Gene3D" id="3.30.980.10">
    <property type="entry name" value="Threonyl-trna Synthetase, Chain A, domain 2"/>
    <property type="match status" value="1"/>
</dbReference>
<feature type="domain" description="Alanyl-transfer RNA synthetases family profile" evidence="5">
    <location>
        <begin position="1"/>
        <end position="243"/>
    </location>
</feature>
<reference evidence="6 7" key="1">
    <citation type="submission" date="2016-08" db="EMBL/GenBank/DDBJ databases">
        <title>New Insights into Marine Group III Euryarchaeota, from dark to light.</title>
        <authorList>
            <person name="Haro-Moreno J.M."/>
            <person name="Rodriguez-Valera F."/>
            <person name="Lopez-Garcia P."/>
            <person name="Moreira D."/>
            <person name="Martin-Cuadrado A.B."/>
        </authorList>
    </citation>
    <scope>NUCLEOTIDE SEQUENCE [LARGE SCALE GENOMIC DNA]</scope>
    <source>
        <strain evidence="6">CG-Epi4</strain>
    </source>
</reference>
<dbReference type="AlphaFoldDB" id="A0A1J5TML5"/>
<dbReference type="Proteomes" id="UP000183375">
    <property type="component" value="Unassembled WGS sequence"/>
</dbReference>
<dbReference type="InterPro" id="IPR018164">
    <property type="entry name" value="Ala-tRNA-synth_IIc_N"/>
</dbReference>
<organism evidence="6 7">
    <name type="scientific">Marine Group III euryarchaeote CG-Epi4</name>
    <dbReference type="NCBI Taxonomy" id="1888998"/>
    <lineage>
        <taxon>Archaea</taxon>
        <taxon>Methanobacteriati</taxon>
        <taxon>Thermoplasmatota</taxon>
        <taxon>Thermoplasmata</taxon>
        <taxon>Candidatus Thermoprofundales</taxon>
    </lineage>
</organism>
<evidence type="ECO:0000259" key="5">
    <source>
        <dbReference type="PROSITE" id="PS50860"/>
    </source>
</evidence>
<dbReference type="GO" id="GO:0003676">
    <property type="term" value="F:nucleic acid binding"/>
    <property type="evidence" value="ECO:0007669"/>
    <property type="project" value="InterPro"/>
</dbReference>
<sequence length="243" mass="27420">MTIQLHMDSHEGTYTRKFGAKVEATFPGIVELDKTAFYHLGGGQPADKGELSWEGGKTNVIDVRKKNRIRHFVDGELPDIGDTIEGQLDWTRRYSHMRMHSSQHLVSAVVKELYGSDTVGNQIGQDTSRIDFKPLSVDQKQISEIQDLANEYVEKDLKVSINEELRSNLENNPEIRSSMSSGLWKMLPASVKKLRVISIGNIDVCPCAGTHVESLKEIGRIEFTKKKNKGSQKTRLSYKLNNF</sequence>
<proteinExistence type="predicted"/>
<dbReference type="EMBL" id="MIYX01000007">
    <property type="protein sequence ID" value="OIR21395.1"/>
    <property type="molecule type" value="Genomic_DNA"/>
</dbReference>
<evidence type="ECO:0000256" key="4">
    <source>
        <dbReference type="ARBA" id="ARBA00022833"/>
    </source>
</evidence>
<dbReference type="GO" id="GO:0004813">
    <property type="term" value="F:alanine-tRNA ligase activity"/>
    <property type="evidence" value="ECO:0007669"/>
    <property type="project" value="InterPro"/>
</dbReference>
<keyword evidence="4" id="KW-0862">Zinc</keyword>
<dbReference type="InterPro" id="IPR018165">
    <property type="entry name" value="Ala-tRNA-synth_IIc_core"/>
</dbReference>
<evidence type="ECO:0000313" key="7">
    <source>
        <dbReference type="Proteomes" id="UP000183375"/>
    </source>
</evidence>
<dbReference type="InterPro" id="IPR012947">
    <property type="entry name" value="tRNA_SAD"/>
</dbReference>
<protein>
    <recommendedName>
        <fullName evidence="5">Alanyl-transfer RNA synthetases family profile domain-containing protein</fullName>
    </recommendedName>
</protein>
<dbReference type="GO" id="GO:0046872">
    <property type="term" value="F:metal ion binding"/>
    <property type="evidence" value="ECO:0007669"/>
    <property type="project" value="UniProtKB-KW"/>
</dbReference>
<evidence type="ECO:0000313" key="6">
    <source>
        <dbReference type="EMBL" id="OIR21395.1"/>
    </source>
</evidence>
<dbReference type="Pfam" id="PF07973">
    <property type="entry name" value="tRNA_SAD"/>
    <property type="match status" value="1"/>
</dbReference>
<dbReference type="GO" id="GO:0005737">
    <property type="term" value="C:cytoplasm"/>
    <property type="evidence" value="ECO:0007669"/>
    <property type="project" value="UniProtKB-SubCell"/>
</dbReference>
<dbReference type="PROSITE" id="PS50860">
    <property type="entry name" value="AA_TRNA_LIGASE_II_ALA"/>
    <property type="match status" value="1"/>
</dbReference>
<dbReference type="Gene3D" id="2.40.30.130">
    <property type="match status" value="1"/>
</dbReference>
<dbReference type="SUPFAM" id="SSF50447">
    <property type="entry name" value="Translation proteins"/>
    <property type="match status" value="1"/>
</dbReference>
<evidence type="ECO:0000256" key="3">
    <source>
        <dbReference type="ARBA" id="ARBA00022723"/>
    </source>
</evidence>
<dbReference type="GO" id="GO:0006419">
    <property type="term" value="P:alanyl-tRNA aminoacylation"/>
    <property type="evidence" value="ECO:0007669"/>
    <property type="project" value="InterPro"/>
</dbReference>
<comment type="subcellular location">
    <subcellularLocation>
        <location evidence="2">Cytoplasm</location>
    </subcellularLocation>
</comment>
<dbReference type="InterPro" id="IPR018163">
    <property type="entry name" value="Thr/Ala-tRNA-synth_IIc_edit"/>
</dbReference>
<dbReference type="PANTHER" id="PTHR43462:SF1">
    <property type="entry name" value="ALANYL-TRNA EDITING PROTEIN AARSD1"/>
    <property type="match status" value="1"/>
</dbReference>
<keyword evidence="3" id="KW-0479">Metal-binding</keyword>
<comment type="cofactor">
    <cofactor evidence="1">
        <name>Zn(2+)</name>
        <dbReference type="ChEBI" id="CHEBI:29105"/>
    </cofactor>
</comment>
<evidence type="ECO:0000256" key="1">
    <source>
        <dbReference type="ARBA" id="ARBA00001947"/>
    </source>
</evidence>
<dbReference type="Pfam" id="PF01411">
    <property type="entry name" value="tRNA-synt_2c"/>
    <property type="match status" value="1"/>
</dbReference>
<dbReference type="InterPro" id="IPR051335">
    <property type="entry name" value="Alanyl-tRNA_Editing_Enzymes"/>
</dbReference>
<dbReference type="PANTHER" id="PTHR43462">
    <property type="entry name" value="ALANYL-TRNA EDITING PROTEIN"/>
    <property type="match status" value="1"/>
</dbReference>
<evidence type="ECO:0000256" key="2">
    <source>
        <dbReference type="ARBA" id="ARBA00004496"/>
    </source>
</evidence>
<gene>
    <name evidence="6" type="ORF">BEU01_02740</name>
</gene>
<comment type="caution">
    <text evidence="6">The sequence shown here is derived from an EMBL/GenBank/DDBJ whole genome shotgun (WGS) entry which is preliminary data.</text>
</comment>